<protein>
    <submittedName>
        <fullName evidence="3">Uncharacterized protein</fullName>
    </submittedName>
</protein>
<keyword evidence="4" id="KW-1185">Reference proteome</keyword>
<accession>S2J7I0</accession>
<feature type="compositionally biased region" description="Basic and acidic residues" evidence="1">
    <location>
        <begin position="1"/>
        <end position="11"/>
    </location>
</feature>
<evidence type="ECO:0000313" key="4">
    <source>
        <dbReference type="Proteomes" id="UP000014254"/>
    </source>
</evidence>
<dbReference type="Gene3D" id="2.60.120.260">
    <property type="entry name" value="Galactose-binding domain-like"/>
    <property type="match status" value="1"/>
</dbReference>
<dbReference type="Proteomes" id="UP000014254">
    <property type="component" value="Unassembled WGS sequence"/>
</dbReference>
<dbReference type="EMBL" id="KE124044">
    <property type="protein sequence ID" value="EPB84267.1"/>
    <property type="molecule type" value="Genomic_DNA"/>
</dbReference>
<evidence type="ECO:0000313" key="3">
    <source>
        <dbReference type="EMBL" id="EPB84267.1"/>
    </source>
</evidence>
<sequence>MRSVADHEKPFGQKISLSSRRQQQQQHSNHNSNSSNNLRGIHINISSDPFQHRIPPYIQRLWQESRLRKHLSIWRRRLTKRYQQAGVIELVLVAVCLFAGCIVLLVHVGFFSGKKYQDWQQEHYSNPLDEVDLLDKVYPDEGRSQTTAVVLLKNQKELDSTTRPILEQLCQYDMFSKFIVWNDDSTVNMTIDMIQAQGCTPNKLQIINAPIQMGSSARYHACRLSKTPYCYFQDIPRQSQKLRSTYANFLRSPNLIHGESTDHTAFINSQWRYCFSNTGKSLQLHTCFIDIESGTFVAKAMVAKFLQNYDKTSVVDEFADMYFMMYINQVPYQLEGNDNELAASTAKELTEKETEHLDLGLTILYNDLEEGEGIVPLEPYLESTFDRNARASCKDDRCLFLTNKLLFPSIDLFSYNPSIYVDVLKQMHDDYMVGSYKDYRYSNAVDMQEETSWKSIQNIRAGDYIGLDMLMPMRTSLIYRFLVNHPYSYRSSLNIQISYDGLLWIKLHPSPSVSCQNVDDPGLSSSSSESNELLECRFIVTDTGYRYIRLESQKDLDFPFDVYDLSFSAKVKKDANGQILDIALNEDGIIFIEDDLN</sequence>
<keyword evidence="2" id="KW-0812">Transmembrane</keyword>
<dbReference type="eggNOG" id="ENOG502RXJV">
    <property type="taxonomic scope" value="Eukaryota"/>
</dbReference>
<dbReference type="AlphaFoldDB" id="S2J7I0"/>
<dbReference type="InParanoid" id="S2J7I0"/>
<gene>
    <name evidence="3" type="ORF">HMPREF1544_08987</name>
</gene>
<reference evidence="4" key="1">
    <citation type="submission" date="2013-05" db="EMBL/GenBank/DDBJ databases">
        <title>The Genome sequence of Mucor circinelloides f. circinelloides 1006PhL.</title>
        <authorList>
            <consortium name="The Broad Institute Genomics Platform"/>
            <person name="Cuomo C."/>
            <person name="Earl A."/>
            <person name="Findley K."/>
            <person name="Lee S.C."/>
            <person name="Walker B."/>
            <person name="Young S."/>
            <person name="Zeng Q."/>
            <person name="Gargeya S."/>
            <person name="Fitzgerald M."/>
            <person name="Haas B."/>
            <person name="Abouelleil A."/>
            <person name="Allen A.W."/>
            <person name="Alvarado L."/>
            <person name="Arachchi H.M."/>
            <person name="Berlin A.M."/>
            <person name="Chapman S.B."/>
            <person name="Gainer-Dewar J."/>
            <person name="Goldberg J."/>
            <person name="Griggs A."/>
            <person name="Gujja S."/>
            <person name="Hansen M."/>
            <person name="Howarth C."/>
            <person name="Imamovic A."/>
            <person name="Ireland A."/>
            <person name="Larimer J."/>
            <person name="McCowan C."/>
            <person name="Murphy C."/>
            <person name="Pearson M."/>
            <person name="Poon T.W."/>
            <person name="Priest M."/>
            <person name="Roberts A."/>
            <person name="Saif S."/>
            <person name="Shea T."/>
            <person name="Sisk P."/>
            <person name="Sykes S."/>
            <person name="Wortman J."/>
            <person name="Nusbaum C."/>
            <person name="Birren B."/>
        </authorList>
    </citation>
    <scope>NUCLEOTIDE SEQUENCE [LARGE SCALE GENOMIC DNA]</scope>
    <source>
        <strain evidence="4">1006PhL</strain>
    </source>
</reference>
<feature type="region of interest" description="Disordered" evidence="1">
    <location>
        <begin position="1"/>
        <end position="38"/>
    </location>
</feature>
<dbReference type="STRING" id="1220926.S2J7I0"/>
<evidence type="ECO:0000256" key="2">
    <source>
        <dbReference type="SAM" id="Phobius"/>
    </source>
</evidence>
<keyword evidence="2" id="KW-0472">Membrane</keyword>
<keyword evidence="2" id="KW-1133">Transmembrane helix</keyword>
<dbReference type="VEuPathDB" id="FungiDB:HMPREF1544_08987"/>
<evidence type="ECO:0000256" key="1">
    <source>
        <dbReference type="SAM" id="MobiDB-lite"/>
    </source>
</evidence>
<feature type="compositionally biased region" description="Low complexity" evidence="1">
    <location>
        <begin position="16"/>
        <end position="38"/>
    </location>
</feature>
<organism evidence="3 4">
    <name type="scientific">Mucor circinelloides f. circinelloides (strain 1006PhL)</name>
    <name type="common">Mucormycosis agent</name>
    <name type="synonym">Calyptromyces circinelloides</name>
    <dbReference type="NCBI Taxonomy" id="1220926"/>
    <lineage>
        <taxon>Eukaryota</taxon>
        <taxon>Fungi</taxon>
        <taxon>Fungi incertae sedis</taxon>
        <taxon>Mucoromycota</taxon>
        <taxon>Mucoromycotina</taxon>
        <taxon>Mucoromycetes</taxon>
        <taxon>Mucorales</taxon>
        <taxon>Mucorineae</taxon>
        <taxon>Mucoraceae</taxon>
        <taxon>Mucor</taxon>
    </lineage>
</organism>
<feature type="transmembrane region" description="Helical" evidence="2">
    <location>
        <begin position="85"/>
        <end position="111"/>
    </location>
</feature>
<dbReference type="OrthoDB" id="1684102at2759"/>
<dbReference type="OMA" id="DPFQHRI"/>
<proteinExistence type="predicted"/>
<name>S2J7I0_MUCC1</name>